<dbReference type="AlphaFoldDB" id="A0A3B0XI36"/>
<sequence length="420" mass="46753">MKIFNHQRFAAWVALLASMTFFNVATAASNDNAGILSEFIQSNLQQHPNLLAAKADLQSAAAALRASDQAIYNPELELDYEDATDVTQTIGISQTIDWGDQQGSRTSMAQAQMNKASANYTMEIQSLISNLLTALAKHQTGNGLALLSNHTLLLMQEFKQIAEQRYQAGDLSQVELNLARLAYNQSLMEQAGILSDAAESREQLRVLLGSMPQTLPLLPEQLPEPELEENLEGFLQQLPEIRAQLAGVQAAKQQVEIRKSEKAWDPTISVTAGTEGDDDLIGVNLSIPLNIRNSFSAEVDAAQQDLIASEQRTQLAYRNARGELIVTTERYQNLLHAWNNWRDNSRNSVGQQLKLIKQLWQAGDISAADYLLQIKQALETQAAGLQLRNQLWQVAFNWMRQTNSIDSWLNIEINSPVKNK</sequence>
<evidence type="ECO:0000313" key="1">
    <source>
        <dbReference type="EMBL" id="VAW64290.1"/>
    </source>
</evidence>
<dbReference type="PANTHER" id="PTHR30203">
    <property type="entry name" value="OUTER MEMBRANE CATION EFFLUX PROTEIN"/>
    <property type="match status" value="1"/>
</dbReference>
<dbReference type="GO" id="GO:0015562">
    <property type="term" value="F:efflux transmembrane transporter activity"/>
    <property type="evidence" value="ECO:0007669"/>
    <property type="project" value="InterPro"/>
</dbReference>
<dbReference type="PANTHER" id="PTHR30203:SF24">
    <property type="entry name" value="BLR4935 PROTEIN"/>
    <property type="match status" value="1"/>
</dbReference>
<dbReference type="InterPro" id="IPR003423">
    <property type="entry name" value="OMP_efflux"/>
</dbReference>
<dbReference type="SUPFAM" id="SSF56954">
    <property type="entry name" value="Outer membrane efflux proteins (OEP)"/>
    <property type="match status" value="1"/>
</dbReference>
<dbReference type="Pfam" id="PF02321">
    <property type="entry name" value="OEP"/>
    <property type="match status" value="1"/>
</dbReference>
<name>A0A3B0XI36_9ZZZZ</name>
<evidence type="ECO:0008006" key="2">
    <source>
        <dbReference type="Google" id="ProtNLM"/>
    </source>
</evidence>
<proteinExistence type="predicted"/>
<reference evidence="1" key="1">
    <citation type="submission" date="2018-06" db="EMBL/GenBank/DDBJ databases">
        <authorList>
            <person name="Zhirakovskaya E."/>
        </authorList>
    </citation>
    <scope>NUCLEOTIDE SEQUENCE</scope>
</reference>
<organism evidence="1">
    <name type="scientific">hydrothermal vent metagenome</name>
    <dbReference type="NCBI Taxonomy" id="652676"/>
    <lineage>
        <taxon>unclassified sequences</taxon>
        <taxon>metagenomes</taxon>
        <taxon>ecological metagenomes</taxon>
    </lineage>
</organism>
<gene>
    <name evidence="1" type="ORF">MNBD_GAMMA08-697</name>
</gene>
<protein>
    <recommendedName>
        <fullName evidence="2">Heavy metal RND efflux outer membrane protein, CzcC family</fullName>
    </recommendedName>
</protein>
<accession>A0A3B0XI36</accession>
<dbReference type="Gene3D" id="1.20.1600.10">
    <property type="entry name" value="Outer membrane efflux proteins (OEP)"/>
    <property type="match status" value="1"/>
</dbReference>
<dbReference type="InterPro" id="IPR010131">
    <property type="entry name" value="MdtP/NodT-like"/>
</dbReference>
<dbReference type="EMBL" id="UOFH01000279">
    <property type="protein sequence ID" value="VAW64290.1"/>
    <property type="molecule type" value="Genomic_DNA"/>
</dbReference>